<organism evidence="1">
    <name type="scientific">marine sediment metagenome</name>
    <dbReference type="NCBI Taxonomy" id="412755"/>
    <lineage>
        <taxon>unclassified sequences</taxon>
        <taxon>metagenomes</taxon>
        <taxon>ecological metagenomes</taxon>
    </lineage>
</organism>
<comment type="caution">
    <text evidence="1">The sequence shown here is derived from an EMBL/GenBank/DDBJ whole genome shotgun (WGS) entry which is preliminary data.</text>
</comment>
<feature type="non-terminal residue" evidence="1">
    <location>
        <position position="107"/>
    </location>
</feature>
<sequence length="107" mass="11572">MSEIESAVLSALRDAGLPCTFAFRLAKAHGWTPSQVGSEATRLDVRISRCQLGLFGYDSFSQKGLVQRVAAVPGDVMVSLRAAEIDERISCAALWQIAEEHGLPRLA</sequence>
<dbReference type="AlphaFoldDB" id="X0W7Y9"/>
<name>X0W7Y9_9ZZZZ</name>
<evidence type="ECO:0000313" key="1">
    <source>
        <dbReference type="EMBL" id="GAG20723.1"/>
    </source>
</evidence>
<gene>
    <name evidence="1" type="ORF">S01H1_60454</name>
</gene>
<accession>X0W7Y9</accession>
<protein>
    <submittedName>
        <fullName evidence="1">Uncharacterized protein</fullName>
    </submittedName>
</protein>
<reference evidence="1" key="1">
    <citation type="journal article" date="2014" name="Front. Microbiol.">
        <title>High frequency of phylogenetically diverse reductive dehalogenase-homologous genes in deep subseafloor sedimentary metagenomes.</title>
        <authorList>
            <person name="Kawai M."/>
            <person name="Futagami T."/>
            <person name="Toyoda A."/>
            <person name="Takaki Y."/>
            <person name="Nishi S."/>
            <person name="Hori S."/>
            <person name="Arai W."/>
            <person name="Tsubouchi T."/>
            <person name="Morono Y."/>
            <person name="Uchiyama I."/>
            <person name="Ito T."/>
            <person name="Fujiyama A."/>
            <person name="Inagaki F."/>
            <person name="Takami H."/>
        </authorList>
    </citation>
    <scope>NUCLEOTIDE SEQUENCE</scope>
    <source>
        <strain evidence="1">Expedition CK06-06</strain>
    </source>
</reference>
<proteinExistence type="predicted"/>
<dbReference type="EMBL" id="BARS01039594">
    <property type="protein sequence ID" value="GAG20723.1"/>
    <property type="molecule type" value="Genomic_DNA"/>
</dbReference>